<dbReference type="InParanoid" id="A0A409XYU9"/>
<organism evidence="1 2">
    <name type="scientific">Gymnopilus dilepis</name>
    <dbReference type="NCBI Taxonomy" id="231916"/>
    <lineage>
        <taxon>Eukaryota</taxon>
        <taxon>Fungi</taxon>
        <taxon>Dikarya</taxon>
        <taxon>Basidiomycota</taxon>
        <taxon>Agaricomycotina</taxon>
        <taxon>Agaricomycetes</taxon>
        <taxon>Agaricomycetidae</taxon>
        <taxon>Agaricales</taxon>
        <taxon>Agaricineae</taxon>
        <taxon>Hymenogastraceae</taxon>
        <taxon>Gymnopilus</taxon>
    </lineage>
</organism>
<dbReference type="Proteomes" id="UP000284706">
    <property type="component" value="Unassembled WGS sequence"/>
</dbReference>
<gene>
    <name evidence="1" type="ORF">CVT26_015585</name>
</gene>
<protein>
    <submittedName>
        <fullName evidence="1">Uncharacterized protein</fullName>
    </submittedName>
</protein>
<reference evidence="1 2" key="1">
    <citation type="journal article" date="2018" name="Evol. Lett.">
        <title>Horizontal gene cluster transfer increased hallucinogenic mushroom diversity.</title>
        <authorList>
            <person name="Reynolds H.T."/>
            <person name="Vijayakumar V."/>
            <person name="Gluck-Thaler E."/>
            <person name="Korotkin H.B."/>
            <person name="Matheny P.B."/>
            <person name="Slot J.C."/>
        </authorList>
    </citation>
    <scope>NUCLEOTIDE SEQUENCE [LARGE SCALE GENOMIC DNA]</scope>
    <source>
        <strain evidence="1 2">SRW20</strain>
    </source>
</reference>
<evidence type="ECO:0000313" key="2">
    <source>
        <dbReference type="Proteomes" id="UP000284706"/>
    </source>
</evidence>
<comment type="caution">
    <text evidence="1">The sequence shown here is derived from an EMBL/GenBank/DDBJ whole genome shotgun (WGS) entry which is preliminary data.</text>
</comment>
<proteinExistence type="predicted"/>
<accession>A0A409XYU9</accession>
<evidence type="ECO:0000313" key="1">
    <source>
        <dbReference type="EMBL" id="PPQ95899.1"/>
    </source>
</evidence>
<dbReference type="AlphaFoldDB" id="A0A409XYU9"/>
<name>A0A409XYU9_9AGAR</name>
<sequence>MEPASNTHRPSATLTLIAYVYPLAGINAETLPPEVKKIRDDIKFVGELLPKCPRTYFHLRHDLVCPPSCSLANASKLTVGSMKARYGHMTHMYHLEEAMVDIAQDLYLDFCTNEGSIKKVYIVAGESGAFMVARLMEFIKIYGVDMFYGLSNFPHFWHSVLSGHPEPPSPAVLSNQLRFPIRHVILIRPSLPSPQGLASLIWQSISPRFYSHTVFTPNDVPCRFLWWVRSEGEENSNALIDMESTSTGSMISRVPDAHIFAQEIAKELCVPPHESERRIFVNERISRLHKVVALQEGMSEATKEALMKIEQRYEEDRTDPEAYDVLIDLDLEARELLNHADAESVPATTAFCKHVEEMAHSLNWEGS</sequence>
<dbReference type="EMBL" id="NHYE01001407">
    <property type="protein sequence ID" value="PPQ95899.1"/>
    <property type="molecule type" value="Genomic_DNA"/>
</dbReference>
<dbReference type="OrthoDB" id="3318115at2759"/>
<keyword evidence="2" id="KW-1185">Reference proteome</keyword>